<feature type="compositionally biased region" description="Polar residues" evidence="12">
    <location>
        <begin position="79"/>
        <end position="89"/>
    </location>
</feature>
<dbReference type="Pfam" id="PF01529">
    <property type="entry name" value="DHHC"/>
    <property type="match status" value="1"/>
</dbReference>
<comment type="caution">
    <text evidence="14">The sequence shown here is derived from an EMBL/GenBank/DDBJ whole genome shotgun (WGS) entry which is preliminary data.</text>
</comment>
<organism evidence="14 15">
    <name type="scientific">Ophiocordyceps australis</name>
    <dbReference type="NCBI Taxonomy" id="1399860"/>
    <lineage>
        <taxon>Eukaryota</taxon>
        <taxon>Fungi</taxon>
        <taxon>Dikarya</taxon>
        <taxon>Ascomycota</taxon>
        <taxon>Pezizomycotina</taxon>
        <taxon>Sordariomycetes</taxon>
        <taxon>Hypocreomycetidae</taxon>
        <taxon>Hypocreales</taxon>
        <taxon>Ophiocordycipitaceae</taxon>
        <taxon>Ophiocordyceps</taxon>
    </lineage>
</organism>
<evidence type="ECO:0000256" key="12">
    <source>
        <dbReference type="SAM" id="MobiDB-lite"/>
    </source>
</evidence>
<evidence type="ECO:0000256" key="7">
    <source>
        <dbReference type="ARBA" id="ARBA00023288"/>
    </source>
</evidence>
<dbReference type="STRING" id="1399860.A0A2C5YE53"/>
<evidence type="ECO:0000256" key="1">
    <source>
        <dbReference type="ARBA" id="ARBA00004127"/>
    </source>
</evidence>
<dbReference type="GO" id="GO:0005794">
    <property type="term" value="C:Golgi apparatus"/>
    <property type="evidence" value="ECO:0007669"/>
    <property type="project" value="TreeGrafter"/>
</dbReference>
<feature type="region of interest" description="Disordered" evidence="12">
    <location>
        <begin position="1"/>
        <end position="89"/>
    </location>
</feature>
<dbReference type="GO" id="GO:0006612">
    <property type="term" value="P:protein targeting to membrane"/>
    <property type="evidence" value="ECO:0007669"/>
    <property type="project" value="TreeGrafter"/>
</dbReference>
<sequence>MATHEAGDDSAGLPQAPRPASVVSSRMTDIASQAGHDDSTRRPSADAASRPATGASATTRPSPAKRRGGAPTPLFAQRASGTTTSKSHVPSLTSAAFFHPLSSATLQAQRAGAARGAGALLPSPQLQLDDADDAATDLGGSVVHDLRAASRGTEATEPDHHGATSTSQGPYAAGSQSDSLRPLRGRLAASTARHSGALPSPIKSTRSFRSSFLLPNRSDSAQAAHKRSLGGAEKLSSNGSSPRLPLPDLRAKPPSAALHGPAAGNGARPGHVYQYFDGNTVFCLGGRWQNTKHRPVNIATAIFILVPCLLFFVFEASWLWHNISPAIPLVFAYLAYICLSSFIHASVSDPGILPRNLHHFPPPPPDDDPLRLGPPTNDWTLIKSVGVNAAAMEVPVKHCRTCNIWRPPRAHHCRLCDNCIETHDHHCVWLNNCVGKRNYRYFFAFVSSAALLAAYLIASSLAQLLVYMNRHAISFAAAINHFRVPFALAILGLLEFIYPAALMGYHVFLMARGETTREYMNSQKFAKAQRYRAYSQGAVARNLAAVLCRPRPPSYYAFKRDYCPGDQRLGAYKHAAAALRARKNSQSVEMGSVQAARGGFQGPLSLRDQAQA</sequence>
<feature type="domain" description="Palmitoyltransferase DHHC" evidence="13">
    <location>
        <begin position="397"/>
        <end position="522"/>
    </location>
</feature>
<keyword evidence="7" id="KW-0449">Lipoprotein</keyword>
<dbReference type="PANTHER" id="PTHR22883">
    <property type="entry name" value="ZINC FINGER DHHC DOMAIN CONTAINING PROTEIN"/>
    <property type="match status" value="1"/>
</dbReference>
<dbReference type="EMBL" id="NJET01000014">
    <property type="protein sequence ID" value="PHH65760.1"/>
    <property type="molecule type" value="Genomic_DNA"/>
</dbReference>
<keyword evidence="5 11" id="KW-0472">Membrane</keyword>
<feature type="compositionally biased region" description="Polar residues" evidence="12">
    <location>
        <begin position="163"/>
        <end position="179"/>
    </location>
</feature>
<feature type="compositionally biased region" description="Basic and acidic residues" evidence="12">
    <location>
        <begin position="35"/>
        <end position="44"/>
    </location>
</feature>
<evidence type="ECO:0000256" key="8">
    <source>
        <dbReference type="ARBA" id="ARBA00023315"/>
    </source>
</evidence>
<dbReference type="GO" id="GO:0005783">
    <property type="term" value="C:endoplasmic reticulum"/>
    <property type="evidence" value="ECO:0007669"/>
    <property type="project" value="TreeGrafter"/>
</dbReference>
<dbReference type="OrthoDB" id="9909019at2759"/>
<feature type="transmembrane region" description="Helical" evidence="11">
    <location>
        <begin position="441"/>
        <end position="466"/>
    </location>
</feature>
<feature type="compositionally biased region" description="Polar residues" evidence="12">
    <location>
        <begin position="22"/>
        <end position="31"/>
    </location>
</feature>
<dbReference type="InterPro" id="IPR001594">
    <property type="entry name" value="Palmitoyltrfase_DHHC"/>
</dbReference>
<evidence type="ECO:0000256" key="4">
    <source>
        <dbReference type="ARBA" id="ARBA00022989"/>
    </source>
</evidence>
<evidence type="ECO:0000256" key="11">
    <source>
        <dbReference type="RuleBase" id="RU079119"/>
    </source>
</evidence>
<keyword evidence="2 11" id="KW-0808">Transferase</keyword>
<feature type="region of interest" description="Disordered" evidence="12">
    <location>
        <begin position="149"/>
        <end position="180"/>
    </location>
</feature>
<proteinExistence type="inferred from homology"/>
<keyword evidence="3 11" id="KW-0812">Transmembrane</keyword>
<evidence type="ECO:0000256" key="9">
    <source>
        <dbReference type="ARBA" id="ARBA00023463"/>
    </source>
</evidence>
<gene>
    <name evidence="14" type="ORF">CDD81_1487</name>
</gene>
<comment type="similarity">
    <text evidence="9">Belongs to the DHHC palmitoyltransferase family. ERF2/ZDHHC9 subfamily.</text>
</comment>
<keyword evidence="8 11" id="KW-0012">Acyltransferase</keyword>
<keyword evidence="6" id="KW-0564">Palmitate</keyword>
<dbReference type="PROSITE" id="PS50216">
    <property type="entry name" value="DHHC"/>
    <property type="match status" value="1"/>
</dbReference>
<comment type="domain">
    <text evidence="11">The DHHC domain is required for palmitoyltransferase activity.</text>
</comment>
<dbReference type="Proteomes" id="UP000226192">
    <property type="component" value="Unassembled WGS sequence"/>
</dbReference>
<dbReference type="GO" id="GO:0019706">
    <property type="term" value="F:protein-cysteine S-palmitoyltransferase activity"/>
    <property type="evidence" value="ECO:0007669"/>
    <property type="project" value="UniProtKB-EC"/>
</dbReference>
<comment type="subcellular location">
    <subcellularLocation>
        <location evidence="1">Endomembrane system</location>
        <topology evidence="1">Multi-pass membrane protein</topology>
    </subcellularLocation>
</comment>
<feature type="transmembrane region" description="Helical" evidence="11">
    <location>
        <begin position="486"/>
        <end position="511"/>
    </location>
</feature>
<accession>A0A2C5YE53</accession>
<comment type="catalytic activity">
    <reaction evidence="10 11">
        <text>L-cysteinyl-[protein] + hexadecanoyl-CoA = S-hexadecanoyl-L-cysteinyl-[protein] + CoA</text>
        <dbReference type="Rhea" id="RHEA:36683"/>
        <dbReference type="Rhea" id="RHEA-COMP:10131"/>
        <dbReference type="Rhea" id="RHEA-COMP:11032"/>
        <dbReference type="ChEBI" id="CHEBI:29950"/>
        <dbReference type="ChEBI" id="CHEBI:57287"/>
        <dbReference type="ChEBI" id="CHEBI:57379"/>
        <dbReference type="ChEBI" id="CHEBI:74151"/>
        <dbReference type="EC" id="2.3.1.225"/>
    </reaction>
</comment>
<keyword evidence="15" id="KW-1185">Reference proteome</keyword>
<dbReference type="AlphaFoldDB" id="A0A2C5YE53"/>
<dbReference type="InterPro" id="IPR039859">
    <property type="entry name" value="PFA4/ZDH16/20/ERF2-like"/>
</dbReference>
<evidence type="ECO:0000256" key="6">
    <source>
        <dbReference type="ARBA" id="ARBA00023139"/>
    </source>
</evidence>
<protein>
    <recommendedName>
        <fullName evidence="11">Palmitoyltransferase</fullName>
        <ecNumber evidence="11">2.3.1.225</ecNumber>
    </recommendedName>
</protein>
<name>A0A2C5YE53_9HYPO</name>
<feature type="transmembrane region" description="Helical" evidence="11">
    <location>
        <begin position="326"/>
        <end position="347"/>
    </location>
</feature>
<evidence type="ECO:0000256" key="3">
    <source>
        <dbReference type="ARBA" id="ARBA00022692"/>
    </source>
</evidence>
<evidence type="ECO:0000313" key="15">
    <source>
        <dbReference type="Proteomes" id="UP000226192"/>
    </source>
</evidence>
<dbReference type="PANTHER" id="PTHR22883:SF43">
    <property type="entry name" value="PALMITOYLTRANSFERASE APP"/>
    <property type="match status" value="1"/>
</dbReference>
<evidence type="ECO:0000259" key="13">
    <source>
        <dbReference type="Pfam" id="PF01529"/>
    </source>
</evidence>
<evidence type="ECO:0000256" key="5">
    <source>
        <dbReference type="ARBA" id="ARBA00023136"/>
    </source>
</evidence>
<evidence type="ECO:0000256" key="10">
    <source>
        <dbReference type="ARBA" id="ARBA00048048"/>
    </source>
</evidence>
<evidence type="ECO:0000313" key="14">
    <source>
        <dbReference type="EMBL" id="PHH65760.1"/>
    </source>
</evidence>
<feature type="transmembrane region" description="Helical" evidence="11">
    <location>
        <begin position="296"/>
        <end position="320"/>
    </location>
</feature>
<evidence type="ECO:0000256" key="2">
    <source>
        <dbReference type="ARBA" id="ARBA00022679"/>
    </source>
</evidence>
<reference evidence="14 15" key="1">
    <citation type="submission" date="2017-06" db="EMBL/GenBank/DDBJ databases">
        <title>Ant-infecting Ophiocordyceps genomes reveal a high diversity of potential behavioral manipulation genes and a possible major role for enterotoxins.</title>
        <authorList>
            <person name="De Bekker C."/>
            <person name="Evans H.C."/>
            <person name="Brachmann A."/>
            <person name="Hughes D.P."/>
        </authorList>
    </citation>
    <scope>NUCLEOTIDE SEQUENCE [LARGE SCALE GENOMIC DNA]</scope>
    <source>
        <strain evidence="14 15">Map64</strain>
    </source>
</reference>
<feature type="region of interest" description="Disordered" evidence="12">
    <location>
        <begin position="215"/>
        <end position="263"/>
    </location>
</feature>
<keyword evidence="4 11" id="KW-1133">Transmembrane helix</keyword>
<dbReference type="EC" id="2.3.1.225" evidence="11"/>